<evidence type="ECO:0000313" key="3">
    <source>
        <dbReference type="Proteomes" id="UP000184038"/>
    </source>
</evidence>
<keyword evidence="1" id="KW-0472">Membrane</keyword>
<evidence type="ECO:0000256" key="1">
    <source>
        <dbReference type="SAM" id="Phobius"/>
    </source>
</evidence>
<name>A0A1M7KE19_9FIRM</name>
<dbReference type="STRING" id="1120996.SAMN02746066_02675"/>
<sequence length="210" mass="24241">MYKNYKHKLNMLELGCKILKLIGILLAGGLLTHSIHLYSVRNIVLVVVGIMLATLLILVAVELHQDKVLNEQAVRLDSKIEAGIKKKSFSLHYNKCEIWCEHLDSLGDHKKIVMNKFKEDLLEVKKVSAPSFIAVNLDETMVDRAILEMVLYSYRDLDKDLKKVVFIGLSRRNIRLVKKIIRESDKRITYITGCINDFEKAKEWLVQYSL</sequence>
<gene>
    <name evidence="2" type="ORF">SAMN02746066_02675</name>
</gene>
<proteinExistence type="predicted"/>
<dbReference type="AlphaFoldDB" id="A0A1M7KE19"/>
<evidence type="ECO:0008006" key="4">
    <source>
        <dbReference type="Google" id="ProtNLM"/>
    </source>
</evidence>
<protein>
    <recommendedName>
        <fullName evidence="4">STAS domain-containing protein</fullName>
    </recommendedName>
</protein>
<feature type="transmembrane region" description="Helical" evidence="1">
    <location>
        <begin position="21"/>
        <end position="37"/>
    </location>
</feature>
<organism evidence="2 3">
    <name type="scientific">Anaerosporobacter mobilis DSM 15930</name>
    <dbReference type="NCBI Taxonomy" id="1120996"/>
    <lineage>
        <taxon>Bacteria</taxon>
        <taxon>Bacillati</taxon>
        <taxon>Bacillota</taxon>
        <taxon>Clostridia</taxon>
        <taxon>Lachnospirales</taxon>
        <taxon>Lachnospiraceae</taxon>
        <taxon>Anaerosporobacter</taxon>
    </lineage>
</organism>
<dbReference type="Proteomes" id="UP000184038">
    <property type="component" value="Unassembled WGS sequence"/>
</dbReference>
<evidence type="ECO:0000313" key="2">
    <source>
        <dbReference type="EMBL" id="SHM63086.1"/>
    </source>
</evidence>
<dbReference type="EMBL" id="FRCP01000013">
    <property type="protein sequence ID" value="SHM63086.1"/>
    <property type="molecule type" value="Genomic_DNA"/>
</dbReference>
<keyword evidence="1" id="KW-1133">Transmembrane helix</keyword>
<feature type="transmembrane region" description="Helical" evidence="1">
    <location>
        <begin position="43"/>
        <end position="61"/>
    </location>
</feature>
<keyword evidence="3" id="KW-1185">Reference proteome</keyword>
<dbReference type="RefSeq" id="WP_073288503.1">
    <property type="nucleotide sequence ID" value="NZ_FRCP01000013.1"/>
</dbReference>
<dbReference type="OrthoDB" id="2605177at2"/>
<accession>A0A1M7KE19</accession>
<reference evidence="2 3" key="1">
    <citation type="submission" date="2016-11" db="EMBL/GenBank/DDBJ databases">
        <authorList>
            <person name="Jaros S."/>
            <person name="Januszkiewicz K."/>
            <person name="Wedrychowicz H."/>
        </authorList>
    </citation>
    <scope>NUCLEOTIDE SEQUENCE [LARGE SCALE GENOMIC DNA]</scope>
    <source>
        <strain evidence="2 3">DSM 15930</strain>
    </source>
</reference>
<keyword evidence="1" id="KW-0812">Transmembrane</keyword>